<feature type="chain" id="PRO_5045031310" description="Secreted protein" evidence="1">
    <location>
        <begin position="31"/>
        <end position="129"/>
    </location>
</feature>
<dbReference type="EMBL" id="JAOYFB010000005">
    <property type="protein sequence ID" value="KAK4016321.1"/>
    <property type="molecule type" value="Genomic_DNA"/>
</dbReference>
<comment type="caution">
    <text evidence="3">The sequence shown here is derived from an EMBL/GenBank/DDBJ whole genome shotgun (WGS) entry which is preliminary data.</text>
</comment>
<protein>
    <recommendedName>
        <fullName evidence="5">Secreted protein</fullName>
    </recommendedName>
</protein>
<feature type="signal peptide" evidence="1">
    <location>
        <begin position="1"/>
        <end position="30"/>
    </location>
</feature>
<reference evidence="3 4" key="1">
    <citation type="journal article" date="2023" name="Nucleic Acids Res.">
        <title>The hologenome of Daphnia magna reveals possible DNA methylation and microbiome-mediated evolution of the host genome.</title>
        <authorList>
            <person name="Chaturvedi A."/>
            <person name="Li X."/>
            <person name="Dhandapani V."/>
            <person name="Marshall H."/>
            <person name="Kissane S."/>
            <person name="Cuenca-Cambronero M."/>
            <person name="Asole G."/>
            <person name="Calvet F."/>
            <person name="Ruiz-Romero M."/>
            <person name="Marangio P."/>
            <person name="Guigo R."/>
            <person name="Rago D."/>
            <person name="Mirbahai L."/>
            <person name="Eastwood N."/>
            <person name="Colbourne J.K."/>
            <person name="Zhou J."/>
            <person name="Mallon E."/>
            <person name="Orsini L."/>
        </authorList>
    </citation>
    <scope>NUCLEOTIDE SEQUENCE [LARGE SCALE GENOMIC DNA]</scope>
    <source>
        <strain evidence="3">LRV0_1</strain>
    </source>
</reference>
<evidence type="ECO:0000313" key="4">
    <source>
        <dbReference type="Proteomes" id="UP001234178"/>
    </source>
</evidence>
<sequence>MWAAQSRLICWAWSGMLLVCVGEFQRGVRAVEACVASAWLRCIVLGTGESHVSLRPTWVGVERFLDLSRKSGVNARSVSEDDCGTLSLEYPNVFPVLERSIFTVMVQDIVVEFVGSRVIRDDENVVYES</sequence>
<accession>A0ABQ9ZTS3</accession>
<dbReference type="Proteomes" id="UP001234178">
    <property type="component" value="Unassembled WGS sequence"/>
</dbReference>
<evidence type="ECO:0000313" key="3">
    <source>
        <dbReference type="EMBL" id="KAK4016321.1"/>
    </source>
</evidence>
<dbReference type="EMBL" id="JAOYFB010000005">
    <property type="protein sequence ID" value="KAK4016314.1"/>
    <property type="molecule type" value="Genomic_DNA"/>
</dbReference>
<keyword evidence="4" id="KW-1185">Reference proteome</keyword>
<keyword evidence="1" id="KW-0732">Signal</keyword>
<organism evidence="3 4">
    <name type="scientific">Daphnia magna</name>
    <dbReference type="NCBI Taxonomy" id="35525"/>
    <lineage>
        <taxon>Eukaryota</taxon>
        <taxon>Metazoa</taxon>
        <taxon>Ecdysozoa</taxon>
        <taxon>Arthropoda</taxon>
        <taxon>Crustacea</taxon>
        <taxon>Branchiopoda</taxon>
        <taxon>Diplostraca</taxon>
        <taxon>Cladocera</taxon>
        <taxon>Anomopoda</taxon>
        <taxon>Daphniidae</taxon>
        <taxon>Daphnia</taxon>
    </lineage>
</organism>
<evidence type="ECO:0008006" key="5">
    <source>
        <dbReference type="Google" id="ProtNLM"/>
    </source>
</evidence>
<proteinExistence type="predicted"/>
<evidence type="ECO:0000256" key="1">
    <source>
        <dbReference type="SAM" id="SignalP"/>
    </source>
</evidence>
<gene>
    <name evidence="2" type="ORF">OUZ56_031263</name>
    <name evidence="3" type="ORF">OUZ56_031270</name>
</gene>
<name>A0ABQ9ZTS3_9CRUS</name>
<evidence type="ECO:0000313" key="2">
    <source>
        <dbReference type="EMBL" id="KAK4016314.1"/>
    </source>
</evidence>